<organism evidence="1 3">
    <name type="scientific">Puccinia graminis f. sp. tritici</name>
    <dbReference type="NCBI Taxonomy" id="56615"/>
    <lineage>
        <taxon>Eukaryota</taxon>
        <taxon>Fungi</taxon>
        <taxon>Dikarya</taxon>
        <taxon>Basidiomycota</taxon>
        <taxon>Pucciniomycotina</taxon>
        <taxon>Pucciniomycetes</taxon>
        <taxon>Pucciniales</taxon>
        <taxon>Pucciniaceae</taxon>
        <taxon>Puccinia</taxon>
    </lineage>
</organism>
<evidence type="ECO:0000313" key="2">
    <source>
        <dbReference type="EMBL" id="KAA1079915.1"/>
    </source>
</evidence>
<evidence type="ECO:0000313" key="1">
    <source>
        <dbReference type="EMBL" id="KAA1065498.1"/>
    </source>
</evidence>
<dbReference type="EMBL" id="VDEP01000443">
    <property type="protein sequence ID" value="KAA1079915.1"/>
    <property type="molecule type" value="Genomic_DNA"/>
</dbReference>
<dbReference type="EMBL" id="VSWC01000196">
    <property type="protein sequence ID" value="KAA1065498.1"/>
    <property type="molecule type" value="Genomic_DNA"/>
</dbReference>
<proteinExistence type="predicted"/>
<name>A0A5B0LPK2_PUCGR</name>
<accession>A0A5B0LPK2</accession>
<reference evidence="3 4" key="1">
    <citation type="submission" date="2019-05" db="EMBL/GenBank/DDBJ databases">
        <title>Emergence of the Ug99 lineage of the wheat stem rust pathogen through somatic hybridization.</title>
        <authorList>
            <person name="Li F."/>
            <person name="Upadhyaya N.M."/>
            <person name="Sperschneider J."/>
            <person name="Matny O."/>
            <person name="Nguyen-Phuc H."/>
            <person name="Mago R."/>
            <person name="Raley C."/>
            <person name="Miller M.E."/>
            <person name="Silverstein K.A.T."/>
            <person name="Henningsen E."/>
            <person name="Hirsch C.D."/>
            <person name="Visser B."/>
            <person name="Pretorius Z.A."/>
            <person name="Steffenson B.J."/>
            <person name="Schwessinger B."/>
            <person name="Dodds P.N."/>
            <person name="Figueroa M."/>
        </authorList>
    </citation>
    <scope>NUCLEOTIDE SEQUENCE [LARGE SCALE GENOMIC DNA]</scope>
    <source>
        <strain evidence="1">21-0</strain>
        <strain evidence="2 4">Ug99</strain>
    </source>
</reference>
<evidence type="ECO:0000313" key="4">
    <source>
        <dbReference type="Proteomes" id="UP000325313"/>
    </source>
</evidence>
<dbReference type="AlphaFoldDB" id="A0A5B0LPK2"/>
<comment type="caution">
    <text evidence="1">The sequence shown here is derived from an EMBL/GenBank/DDBJ whole genome shotgun (WGS) entry which is preliminary data.</text>
</comment>
<gene>
    <name evidence="1" type="ORF">PGT21_000959</name>
    <name evidence="2" type="ORF">PGTUg99_003574</name>
</gene>
<protein>
    <submittedName>
        <fullName evidence="1">Uncharacterized protein</fullName>
    </submittedName>
</protein>
<keyword evidence="3" id="KW-1185">Reference proteome</keyword>
<dbReference type="Proteomes" id="UP000325313">
    <property type="component" value="Unassembled WGS sequence"/>
</dbReference>
<evidence type="ECO:0000313" key="3">
    <source>
        <dbReference type="Proteomes" id="UP000324748"/>
    </source>
</evidence>
<sequence>MKSQWPGNLFLDRLNSDTSGSGLNEVKKFRPMDPLTSCDWLAEEEGCCCQPDTSKHRPGHNFFPCRLFIITRPSLTFGQVAILFEVALGDSYGHRLHQPKNQLPAIQSQWIRILSGGPHRATATTKPRCSCRRDSVGLANLLHCADVRDVRPCLDPRPGDLEWRRRINVAVGGMSGAIFLVFCGRAAFQFSLEENIVWAGDSAGYVYTDTTGCYRMLSIPTQAPSPHTTARVSGLRSSDLIQLD</sequence>
<dbReference type="Proteomes" id="UP000324748">
    <property type="component" value="Unassembled WGS sequence"/>
</dbReference>